<comment type="catalytic activity">
    <reaction evidence="1">
        <text>ATP + protein L-histidine = ADP + protein N-phospho-L-histidine.</text>
        <dbReference type="EC" id="2.7.13.3"/>
    </reaction>
</comment>
<dbReference type="Pfam" id="PF00072">
    <property type="entry name" value="Response_reg"/>
    <property type="match status" value="1"/>
</dbReference>
<dbReference type="PROSITE" id="PS50109">
    <property type="entry name" value="HIS_KIN"/>
    <property type="match status" value="1"/>
</dbReference>
<evidence type="ECO:0000259" key="9">
    <source>
        <dbReference type="PROSITE" id="PS50110"/>
    </source>
</evidence>
<dbReference type="InterPro" id="IPR001789">
    <property type="entry name" value="Sig_transdc_resp-reg_receiver"/>
</dbReference>
<dbReference type="InterPro" id="IPR003594">
    <property type="entry name" value="HATPase_dom"/>
</dbReference>
<reference evidence="10 11" key="1">
    <citation type="submission" date="2019-07" db="EMBL/GenBank/DDBJ databases">
        <title>Shewanella sp. YLB-06 whole genomic sequence.</title>
        <authorList>
            <person name="Yu L."/>
        </authorList>
    </citation>
    <scope>NUCLEOTIDE SEQUENCE [LARGE SCALE GENOMIC DNA]</scope>
    <source>
        <strain evidence="10 11">YLB-06</strain>
    </source>
</reference>
<keyword evidence="7" id="KW-0812">Transmembrane</keyword>
<dbReference type="SMART" id="SM00388">
    <property type="entry name" value="HisKA"/>
    <property type="match status" value="1"/>
</dbReference>
<evidence type="ECO:0000256" key="2">
    <source>
        <dbReference type="ARBA" id="ARBA00012438"/>
    </source>
</evidence>
<evidence type="ECO:0000256" key="1">
    <source>
        <dbReference type="ARBA" id="ARBA00000085"/>
    </source>
</evidence>
<dbReference type="CDD" id="cd00082">
    <property type="entry name" value="HisKA"/>
    <property type="match status" value="1"/>
</dbReference>
<keyword evidence="11" id="KW-1185">Reference proteome</keyword>
<feature type="transmembrane region" description="Helical" evidence="7">
    <location>
        <begin position="12"/>
        <end position="33"/>
    </location>
</feature>
<dbReference type="Gene3D" id="1.10.287.130">
    <property type="match status" value="1"/>
</dbReference>
<evidence type="ECO:0000313" key="10">
    <source>
        <dbReference type="EMBL" id="QDO84121.1"/>
    </source>
</evidence>
<evidence type="ECO:0000256" key="4">
    <source>
        <dbReference type="ARBA" id="ARBA00022679"/>
    </source>
</evidence>
<evidence type="ECO:0000259" key="8">
    <source>
        <dbReference type="PROSITE" id="PS50109"/>
    </source>
</evidence>
<dbReference type="SMART" id="SM00387">
    <property type="entry name" value="HATPase_c"/>
    <property type="match status" value="1"/>
</dbReference>
<name>A0ABX5WZ77_9GAMM</name>
<protein>
    <recommendedName>
        <fullName evidence="2">histidine kinase</fullName>
        <ecNumber evidence="2">2.7.13.3</ecNumber>
    </recommendedName>
</protein>
<gene>
    <name evidence="10" type="ORF">FM037_13850</name>
</gene>
<dbReference type="SUPFAM" id="SSF47384">
    <property type="entry name" value="Homodimeric domain of signal transducing histidine kinase"/>
    <property type="match status" value="1"/>
</dbReference>
<dbReference type="EMBL" id="CP041614">
    <property type="protein sequence ID" value="QDO84121.1"/>
    <property type="molecule type" value="Genomic_DNA"/>
</dbReference>
<dbReference type="InterPro" id="IPR004358">
    <property type="entry name" value="Sig_transdc_His_kin-like_C"/>
</dbReference>
<keyword evidence="7" id="KW-0472">Membrane</keyword>
<dbReference type="PANTHER" id="PTHR43047:SF72">
    <property type="entry name" value="OSMOSENSING HISTIDINE PROTEIN KINASE SLN1"/>
    <property type="match status" value="1"/>
</dbReference>
<dbReference type="PANTHER" id="PTHR43047">
    <property type="entry name" value="TWO-COMPONENT HISTIDINE PROTEIN KINASE"/>
    <property type="match status" value="1"/>
</dbReference>
<dbReference type="InterPro" id="IPR003661">
    <property type="entry name" value="HisK_dim/P_dom"/>
</dbReference>
<dbReference type="SUPFAM" id="SSF52172">
    <property type="entry name" value="CheY-like"/>
    <property type="match status" value="1"/>
</dbReference>
<dbReference type="InterPro" id="IPR036890">
    <property type="entry name" value="HATPase_C_sf"/>
</dbReference>
<evidence type="ECO:0000256" key="6">
    <source>
        <dbReference type="PROSITE-ProRule" id="PRU00169"/>
    </source>
</evidence>
<dbReference type="InterPro" id="IPR005467">
    <property type="entry name" value="His_kinase_dom"/>
</dbReference>
<dbReference type="Pfam" id="PF02518">
    <property type="entry name" value="HATPase_c"/>
    <property type="match status" value="1"/>
</dbReference>
<evidence type="ECO:0000256" key="5">
    <source>
        <dbReference type="ARBA" id="ARBA00022777"/>
    </source>
</evidence>
<organism evidence="10 11">
    <name type="scientific">Shewanella psychropiezotolerans</name>
    <dbReference type="NCBI Taxonomy" id="2593655"/>
    <lineage>
        <taxon>Bacteria</taxon>
        <taxon>Pseudomonadati</taxon>
        <taxon>Pseudomonadota</taxon>
        <taxon>Gammaproteobacteria</taxon>
        <taxon>Alteromonadales</taxon>
        <taxon>Shewanellaceae</taxon>
        <taxon>Shewanella</taxon>
    </lineage>
</organism>
<dbReference type="EC" id="2.7.13.3" evidence="2"/>
<dbReference type="GO" id="GO:0016301">
    <property type="term" value="F:kinase activity"/>
    <property type="evidence" value="ECO:0007669"/>
    <property type="project" value="UniProtKB-KW"/>
</dbReference>
<evidence type="ECO:0000256" key="7">
    <source>
        <dbReference type="SAM" id="Phobius"/>
    </source>
</evidence>
<keyword evidence="7" id="KW-1133">Transmembrane helix</keyword>
<keyword evidence="5 10" id="KW-0418">Kinase</keyword>
<evidence type="ECO:0000256" key="3">
    <source>
        <dbReference type="ARBA" id="ARBA00022553"/>
    </source>
</evidence>
<dbReference type="PROSITE" id="PS50110">
    <property type="entry name" value="RESPONSE_REGULATORY"/>
    <property type="match status" value="1"/>
</dbReference>
<sequence>MKLRSLSVKSRASSFLCIIIGLLATLLVNILLLHHSYKEFEDDYQQKADLLFNSTHDMLLQHKIILNALRSLFNASAIVTKEEFNIFSEELLKIKSAVAFTLDNDHRVKYISDPEFQSEILAGKVQVGPDGQLEYLMEGFSSLIVNIDEQNMPFLVYAISHQRVQKRLEQHKGICAQLTLEDTYFTNEYCHNEDANWLTSFFKYQGSDSVDLPEYNKKYSISAWSIAPAGETYELCLLVLFITAMGMSLSVLLYLKLRNHMRFIQLTIETKSKFALLSSINHEIRTPINAVLGYSQMLKDSDYCDVSGRNTLDKIIWSANLLNSVAENTLNFSKAEAGHLSLDYRDVNFLDELNAINDYYNAFSQTHDKRLVMKVQADMPEYIGLDSTKFFQLTTNFINNAFKYSSGKEVVFDISLKTVAGQDFVRVAVKDTGKGMSAESMKAITHPFNTDPNVTPTSQSGIGIGLYTCKKVIEEVGGHIRIRSRENKGTLVLFRFPYRQASSKVNASEKQASNHDDSSKIKSGNIKDLHKVSDINSGRESNRTPIPSANLRLNTEKRTTGFAHSTPASLGYITKARYADVSLLLVDDNRFNLEVCGSILETGGFKVSAFQDEDEAFDAFKTSTPQIVVMDYRLTKTDGISLIGEMRQLQTGNVHYFILSANDKSEIANADAYPDISFLQKPLNLEVFMQLLDLKVKLA</sequence>
<dbReference type="SMART" id="SM00448">
    <property type="entry name" value="REC"/>
    <property type="match status" value="1"/>
</dbReference>
<keyword evidence="4" id="KW-0808">Transferase</keyword>
<feature type="modified residue" description="4-aspartylphosphate" evidence="6">
    <location>
        <position position="631"/>
    </location>
</feature>
<evidence type="ECO:0000313" key="11">
    <source>
        <dbReference type="Proteomes" id="UP000315947"/>
    </source>
</evidence>
<dbReference type="Gene3D" id="3.40.50.2300">
    <property type="match status" value="1"/>
</dbReference>
<dbReference type="InterPro" id="IPR011006">
    <property type="entry name" value="CheY-like_superfamily"/>
</dbReference>
<dbReference type="InterPro" id="IPR036097">
    <property type="entry name" value="HisK_dim/P_sf"/>
</dbReference>
<feature type="domain" description="Histidine kinase" evidence="8">
    <location>
        <begin position="279"/>
        <end position="500"/>
    </location>
</feature>
<keyword evidence="3 6" id="KW-0597">Phosphoprotein</keyword>
<dbReference type="SUPFAM" id="SSF55874">
    <property type="entry name" value="ATPase domain of HSP90 chaperone/DNA topoisomerase II/histidine kinase"/>
    <property type="match status" value="1"/>
</dbReference>
<accession>A0ABX5WZ77</accession>
<feature type="transmembrane region" description="Helical" evidence="7">
    <location>
        <begin position="237"/>
        <end position="255"/>
    </location>
</feature>
<dbReference type="PRINTS" id="PR00344">
    <property type="entry name" value="BCTRLSENSOR"/>
</dbReference>
<dbReference type="Pfam" id="PF00512">
    <property type="entry name" value="HisKA"/>
    <property type="match status" value="1"/>
</dbReference>
<proteinExistence type="predicted"/>
<dbReference type="Proteomes" id="UP000315947">
    <property type="component" value="Chromosome"/>
</dbReference>
<dbReference type="Gene3D" id="3.30.565.10">
    <property type="entry name" value="Histidine kinase-like ATPase, C-terminal domain"/>
    <property type="match status" value="1"/>
</dbReference>
<feature type="domain" description="Response regulatory" evidence="9">
    <location>
        <begin position="582"/>
        <end position="696"/>
    </location>
</feature>